<evidence type="ECO:0008006" key="3">
    <source>
        <dbReference type="Google" id="ProtNLM"/>
    </source>
</evidence>
<accession>A0ABP8MUS5</accession>
<organism evidence="1 2">
    <name type="scientific">Nibrella saemangeumensis</name>
    <dbReference type="NCBI Taxonomy" id="1084526"/>
    <lineage>
        <taxon>Bacteria</taxon>
        <taxon>Pseudomonadati</taxon>
        <taxon>Bacteroidota</taxon>
        <taxon>Cytophagia</taxon>
        <taxon>Cytophagales</taxon>
        <taxon>Spirosomataceae</taxon>
        <taxon>Nibrella</taxon>
    </lineage>
</organism>
<comment type="caution">
    <text evidence="1">The sequence shown here is derived from an EMBL/GenBank/DDBJ whole genome shotgun (WGS) entry which is preliminary data.</text>
</comment>
<evidence type="ECO:0000313" key="1">
    <source>
        <dbReference type="EMBL" id="GAA4454689.1"/>
    </source>
</evidence>
<dbReference type="InterPro" id="IPR029063">
    <property type="entry name" value="SAM-dependent_MTases_sf"/>
</dbReference>
<name>A0ABP8MUS5_9BACT</name>
<dbReference type="SUPFAM" id="SSF53335">
    <property type="entry name" value="S-adenosyl-L-methionine-dependent methyltransferases"/>
    <property type="match status" value="1"/>
</dbReference>
<gene>
    <name evidence="1" type="ORF">GCM10023189_21490</name>
</gene>
<evidence type="ECO:0000313" key="2">
    <source>
        <dbReference type="Proteomes" id="UP001501175"/>
    </source>
</evidence>
<protein>
    <recommendedName>
        <fullName evidence="3">Methyltransferase domain-containing protein</fullName>
    </recommendedName>
</protein>
<proteinExistence type="predicted"/>
<keyword evidence="2" id="KW-1185">Reference proteome</keyword>
<dbReference type="Proteomes" id="UP001501175">
    <property type="component" value="Unassembled WGS sequence"/>
</dbReference>
<dbReference type="EMBL" id="BAABHD010000024">
    <property type="protein sequence ID" value="GAA4454689.1"/>
    <property type="molecule type" value="Genomic_DNA"/>
</dbReference>
<sequence length="134" mass="15634">MLTKARAFVREDARVTFRLGNETAIQMEQPVDVVITPFVLDLFTEERLADVIIPRLYQALKPGGLWLVSDFVQTRNWWQQWLLNAMYRFFRLTAGIEARQWPDWPRLLQQAGLRPGEQQTMVGGQVTTGWWING</sequence>
<dbReference type="Gene3D" id="3.40.50.150">
    <property type="entry name" value="Vaccinia Virus protein VP39"/>
    <property type="match status" value="1"/>
</dbReference>
<reference evidence="2" key="1">
    <citation type="journal article" date="2019" name="Int. J. Syst. Evol. Microbiol.">
        <title>The Global Catalogue of Microorganisms (GCM) 10K type strain sequencing project: providing services to taxonomists for standard genome sequencing and annotation.</title>
        <authorList>
            <consortium name="The Broad Institute Genomics Platform"/>
            <consortium name="The Broad Institute Genome Sequencing Center for Infectious Disease"/>
            <person name="Wu L."/>
            <person name="Ma J."/>
        </authorList>
    </citation>
    <scope>NUCLEOTIDE SEQUENCE [LARGE SCALE GENOMIC DNA]</scope>
    <source>
        <strain evidence="2">JCM 17927</strain>
    </source>
</reference>